<organism evidence="3 4">
    <name type="scientific">Nocardia veterana</name>
    <dbReference type="NCBI Taxonomy" id="132249"/>
    <lineage>
        <taxon>Bacteria</taxon>
        <taxon>Bacillati</taxon>
        <taxon>Actinomycetota</taxon>
        <taxon>Actinomycetes</taxon>
        <taxon>Mycobacteriales</taxon>
        <taxon>Nocardiaceae</taxon>
        <taxon>Nocardia</taxon>
    </lineage>
</organism>
<evidence type="ECO:0000313" key="4">
    <source>
        <dbReference type="Proteomes" id="UP000523447"/>
    </source>
</evidence>
<sequence>MTHRPRLRTLIATGVGTALLALSPGLLVAAPANAAPAVVMPVHNPNYPLGGDTEHPGAPQRDQRAEKAEKLGGNTVTKLIEMGANILKCGLNIVAPTVKCE</sequence>
<feature type="compositionally biased region" description="Basic and acidic residues" evidence="1">
    <location>
        <begin position="61"/>
        <end position="70"/>
    </location>
</feature>
<feature type="region of interest" description="Disordered" evidence="1">
    <location>
        <begin position="46"/>
        <end position="70"/>
    </location>
</feature>
<dbReference type="Proteomes" id="UP000523447">
    <property type="component" value="Unassembled WGS sequence"/>
</dbReference>
<name>A0A7X6RK11_9NOCA</name>
<evidence type="ECO:0000256" key="1">
    <source>
        <dbReference type="SAM" id="MobiDB-lite"/>
    </source>
</evidence>
<accession>A0A7X6RK11</accession>
<gene>
    <name evidence="3" type="ORF">HGA07_24805</name>
</gene>
<evidence type="ECO:0000313" key="3">
    <source>
        <dbReference type="EMBL" id="NKY88822.1"/>
    </source>
</evidence>
<dbReference type="AlphaFoldDB" id="A0A7X6RK11"/>
<reference evidence="3 4" key="1">
    <citation type="submission" date="2020-04" db="EMBL/GenBank/DDBJ databases">
        <title>MicrobeNet Type strains.</title>
        <authorList>
            <person name="Nicholson A.C."/>
        </authorList>
    </citation>
    <scope>NUCLEOTIDE SEQUENCE [LARGE SCALE GENOMIC DNA]</scope>
    <source>
        <strain evidence="3 4">DSM 44445</strain>
    </source>
</reference>
<dbReference type="RefSeq" id="WP_040721286.1">
    <property type="nucleotide sequence ID" value="NZ_CAWPHS010000029.1"/>
</dbReference>
<proteinExistence type="predicted"/>
<protein>
    <recommendedName>
        <fullName evidence="5">DUF732 domain-containing protein</fullName>
    </recommendedName>
</protein>
<comment type="caution">
    <text evidence="3">The sequence shown here is derived from an EMBL/GenBank/DDBJ whole genome shotgun (WGS) entry which is preliminary data.</text>
</comment>
<evidence type="ECO:0008006" key="5">
    <source>
        <dbReference type="Google" id="ProtNLM"/>
    </source>
</evidence>
<feature type="chain" id="PRO_5031122919" description="DUF732 domain-containing protein" evidence="2">
    <location>
        <begin position="35"/>
        <end position="101"/>
    </location>
</feature>
<dbReference type="EMBL" id="JAAXPE010000035">
    <property type="protein sequence ID" value="NKY88822.1"/>
    <property type="molecule type" value="Genomic_DNA"/>
</dbReference>
<keyword evidence="4" id="KW-1185">Reference proteome</keyword>
<evidence type="ECO:0000256" key="2">
    <source>
        <dbReference type="SAM" id="SignalP"/>
    </source>
</evidence>
<feature type="signal peptide" evidence="2">
    <location>
        <begin position="1"/>
        <end position="34"/>
    </location>
</feature>
<keyword evidence="2" id="KW-0732">Signal</keyword>